<protein>
    <recommendedName>
        <fullName evidence="4">Death domain-containing protein</fullName>
    </recommendedName>
</protein>
<feature type="compositionally biased region" description="Gly residues" evidence="3">
    <location>
        <begin position="531"/>
        <end position="552"/>
    </location>
</feature>
<accession>A0AAN8R7E5</accession>
<dbReference type="Proteomes" id="UP001356427">
    <property type="component" value="Unassembled WGS sequence"/>
</dbReference>
<feature type="compositionally biased region" description="Gly residues" evidence="3">
    <location>
        <begin position="437"/>
        <end position="455"/>
    </location>
</feature>
<sequence length="636" mass="68853">MTSPPEHQTPSWASCPSSPSPIPEVSEDSSEDEQGQDLSFKDFPQRDLMSQQLTLRMETTRAGQTPKDKEVQPPSPVPPGADNSDSSDDESVFQPLSFKKYTFKISEGQEQEDKSGSKSPKQDKNRNNKEPGTNELMEVMEFTKLVKHSGVRTLNRMETTRSITDCSIASTPEFSHDPDATEIDSLDGYDMQDEDDGLCEMDNTKPFSLPDSRKDVWASDSMLRSCDQRSFSQTKPRGPQSPCERTDLRTAIVADHLGLSWTELAREMDFSVDEINHIRVDNPNSLTTQSFMLLKKWVSRDGKNATTDSLTEVLTKINRMDIVKLLEGPIFDYGNISGTRCFADDNAVFLDQCDGSSNIQRELQTPTGLSYQPPTPLCSDHFFGEDAGLDSPSRTPTRPCDLSLTQTTSNLGPAPNAQPPTMVVEEDTSGPLDSRGAGEGAGEGTGEGAGGGGSPEGASTEDDTGVSRESVASHEPHDREAGVREEAEQDVDMGMLIHQIDLPQGVVREDEWLAGATGDPPETLSSRPALGGEGLSTGGEGLSTGVEGGGSGSPEEEMSEETLKSLLEEMALEEGSEDEEMTEDRINAILSQVQQADKDVMSSPAGWHSETSSVNVEPPTPGRGLSAEGIDCQDTR</sequence>
<dbReference type="InterPro" id="IPR011029">
    <property type="entry name" value="DEATH-like_dom_sf"/>
</dbReference>
<feature type="region of interest" description="Disordered" evidence="3">
    <location>
        <begin position="594"/>
        <end position="636"/>
    </location>
</feature>
<feature type="compositionally biased region" description="Acidic residues" evidence="3">
    <location>
        <begin position="25"/>
        <end position="35"/>
    </location>
</feature>
<keyword evidence="1" id="KW-0677">Repeat</keyword>
<dbReference type="Pfam" id="PF00531">
    <property type="entry name" value="Death"/>
    <property type="match status" value="1"/>
</dbReference>
<comment type="caution">
    <text evidence="5">The sequence shown here is derived from an EMBL/GenBank/DDBJ whole genome shotgun (WGS) entry which is preliminary data.</text>
</comment>
<keyword evidence="2" id="KW-0040">ANK repeat</keyword>
<feature type="domain" description="Death" evidence="4">
    <location>
        <begin position="246"/>
        <end position="330"/>
    </location>
</feature>
<feature type="region of interest" description="Disordered" evidence="3">
    <location>
        <begin position="193"/>
        <end position="213"/>
    </location>
</feature>
<organism evidence="5 6">
    <name type="scientific">Coregonus suidteri</name>
    <dbReference type="NCBI Taxonomy" id="861788"/>
    <lineage>
        <taxon>Eukaryota</taxon>
        <taxon>Metazoa</taxon>
        <taxon>Chordata</taxon>
        <taxon>Craniata</taxon>
        <taxon>Vertebrata</taxon>
        <taxon>Euteleostomi</taxon>
        <taxon>Actinopterygii</taxon>
        <taxon>Neopterygii</taxon>
        <taxon>Teleostei</taxon>
        <taxon>Protacanthopterygii</taxon>
        <taxon>Salmoniformes</taxon>
        <taxon>Salmonidae</taxon>
        <taxon>Coregoninae</taxon>
        <taxon>Coregonus</taxon>
    </lineage>
</organism>
<dbReference type="PROSITE" id="PS50017">
    <property type="entry name" value="DEATH_DOMAIN"/>
    <property type="match status" value="1"/>
</dbReference>
<evidence type="ECO:0000259" key="4">
    <source>
        <dbReference type="PROSITE" id="PS50017"/>
    </source>
</evidence>
<dbReference type="GO" id="GO:0007165">
    <property type="term" value="P:signal transduction"/>
    <property type="evidence" value="ECO:0007669"/>
    <property type="project" value="InterPro"/>
</dbReference>
<dbReference type="InterPro" id="IPR000488">
    <property type="entry name" value="Death_dom"/>
</dbReference>
<feature type="compositionally biased region" description="Basic and acidic residues" evidence="3">
    <location>
        <begin position="471"/>
        <end position="486"/>
    </location>
</feature>
<dbReference type="EMBL" id="JAGTTL010000001">
    <property type="protein sequence ID" value="KAK6328026.1"/>
    <property type="molecule type" value="Genomic_DNA"/>
</dbReference>
<gene>
    <name evidence="5" type="ORF">J4Q44_G00000040</name>
</gene>
<dbReference type="FunFam" id="1.10.533.10:FF:000002">
    <property type="entry name" value="Ankyrin-3 isoform 2"/>
    <property type="match status" value="1"/>
</dbReference>
<proteinExistence type="predicted"/>
<feature type="compositionally biased region" description="Basic and acidic residues" evidence="3">
    <location>
        <begin position="111"/>
        <end position="129"/>
    </location>
</feature>
<keyword evidence="6" id="KW-1185">Reference proteome</keyword>
<dbReference type="Gene3D" id="1.10.533.10">
    <property type="entry name" value="Death Domain, Fas"/>
    <property type="match status" value="1"/>
</dbReference>
<feature type="region of interest" description="Disordered" evidence="3">
    <location>
        <begin position="169"/>
        <end position="188"/>
    </location>
</feature>
<dbReference type="SMART" id="SM00005">
    <property type="entry name" value="DEATH"/>
    <property type="match status" value="1"/>
</dbReference>
<evidence type="ECO:0000256" key="3">
    <source>
        <dbReference type="SAM" id="MobiDB-lite"/>
    </source>
</evidence>
<feature type="region of interest" description="Disordered" evidence="3">
    <location>
        <begin position="514"/>
        <end position="562"/>
    </location>
</feature>
<reference evidence="5 6" key="1">
    <citation type="submission" date="2021-04" db="EMBL/GenBank/DDBJ databases">
        <authorList>
            <person name="De Guttry C."/>
            <person name="Zahm M."/>
            <person name="Klopp C."/>
            <person name="Cabau C."/>
            <person name="Louis A."/>
            <person name="Berthelot C."/>
            <person name="Parey E."/>
            <person name="Roest Crollius H."/>
            <person name="Montfort J."/>
            <person name="Robinson-Rechavi M."/>
            <person name="Bucao C."/>
            <person name="Bouchez O."/>
            <person name="Gislard M."/>
            <person name="Lluch J."/>
            <person name="Milhes M."/>
            <person name="Lampietro C."/>
            <person name="Lopez Roques C."/>
            <person name="Donnadieu C."/>
            <person name="Braasch I."/>
            <person name="Desvignes T."/>
            <person name="Postlethwait J."/>
            <person name="Bobe J."/>
            <person name="Wedekind C."/>
            <person name="Guiguen Y."/>
        </authorList>
    </citation>
    <scope>NUCLEOTIDE SEQUENCE [LARGE SCALE GENOMIC DNA]</scope>
    <source>
        <strain evidence="5">Cs_M1</strain>
        <tissue evidence="5">Blood</tissue>
    </source>
</reference>
<dbReference type="PANTHER" id="PTHR24123:SF74">
    <property type="entry name" value="ANKYRIN 3"/>
    <property type="match status" value="1"/>
</dbReference>
<dbReference type="InterPro" id="IPR051165">
    <property type="entry name" value="Multifunctional_ANK_Repeat"/>
</dbReference>
<name>A0AAN8R7E5_9TELE</name>
<evidence type="ECO:0000313" key="6">
    <source>
        <dbReference type="Proteomes" id="UP001356427"/>
    </source>
</evidence>
<dbReference type="SUPFAM" id="SSF47986">
    <property type="entry name" value="DEATH domain"/>
    <property type="match status" value="1"/>
</dbReference>
<feature type="region of interest" description="Disordered" evidence="3">
    <location>
        <begin position="366"/>
        <end position="490"/>
    </location>
</feature>
<dbReference type="AlphaFoldDB" id="A0AAN8R7E5"/>
<dbReference type="PANTHER" id="PTHR24123">
    <property type="entry name" value="ANKYRIN REPEAT-CONTAINING"/>
    <property type="match status" value="1"/>
</dbReference>
<evidence type="ECO:0000313" key="5">
    <source>
        <dbReference type="EMBL" id="KAK6328026.1"/>
    </source>
</evidence>
<feature type="region of interest" description="Disordered" evidence="3">
    <location>
        <begin position="1"/>
        <end position="135"/>
    </location>
</feature>
<evidence type="ECO:0000256" key="1">
    <source>
        <dbReference type="ARBA" id="ARBA00022737"/>
    </source>
</evidence>
<evidence type="ECO:0000256" key="2">
    <source>
        <dbReference type="ARBA" id="ARBA00023043"/>
    </source>
</evidence>